<feature type="signal peptide" evidence="1">
    <location>
        <begin position="1"/>
        <end position="30"/>
    </location>
</feature>
<dbReference type="EMBL" id="CM017703">
    <property type="protein sequence ID" value="TYG76811.1"/>
    <property type="molecule type" value="Genomic_DNA"/>
</dbReference>
<keyword evidence="3" id="KW-1185">Reference proteome</keyword>
<evidence type="ECO:0008006" key="4">
    <source>
        <dbReference type="Google" id="ProtNLM"/>
    </source>
</evidence>
<protein>
    <recommendedName>
        <fullName evidence="4">Secreted protein</fullName>
    </recommendedName>
</protein>
<proteinExistence type="predicted"/>
<gene>
    <name evidence="2" type="ORF">ES288_D03G144500v1</name>
</gene>
<evidence type="ECO:0000256" key="1">
    <source>
        <dbReference type="SAM" id="SignalP"/>
    </source>
</evidence>
<evidence type="ECO:0000313" key="2">
    <source>
        <dbReference type="EMBL" id="TYG76811.1"/>
    </source>
</evidence>
<keyword evidence="1" id="KW-0732">Signal</keyword>
<organism evidence="2 3">
    <name type="scientific">Gossypium darwinii</name>
    <name type="common">Darwin's cotton</name>
    <name type="synonym">Gossypium barbadense var. darwinii</name>
    <dbReference type="NCBI Taxonomy" id="34276"/>
    <lineage>
        <taxon>Eukaryota</taxon>
        <taxon>Viridiplantae</taxon>
        <taxon>Streptophyta</taxon>
        <taxon>Embryophyta</taxon>
        <taxon>Tracheophyta</taxon>
        <taxon>Spermatophyta</taxon>
        <taxon>Magnoliopsida</taxon>
        <taxon>eudicotyledons</taxon>
        <taxon>Gunneridae</taxon>
        <taxon>Pentapetalae</taxon>
        <taxon>rosids</taxon>
        <taxon>malvids</taxon>
        <taxon>Malvales</taxon>
        <taxon>Malvaceae</taxon>
        <taxon>Malvoideae</taxon>
        <taxon>Gossypium</taxon>
    </lineage>
</organism>
<feature type="chain" id="PRO_5022790726" description="Secreted protein" evidence="1">
    <location>
        <begin position="31"/>
        <end position="78"/>
    </location>
</feature>
<accession>A0A5D2D4S5</accession>
<evidence type="ECO:0000313" key="3">
    <source>
        <dbReference type="Proteomes" id="UP000323506"/>
    </source>
</evidence>
<name>A0A5D2D4S5_GOSDA</name>
<dbReference type="Proteomes" id="UP000323506">
    <property type="component" value="Chromosome D03"/>
</dbReference>
<sequence length="78" mass="8740">MTRPDLFDSVLAMLCCFCFLLSWLWCISNGCCCVVFSRPLVESKESKLTHDSLSWLFHPMGLPSSLDSTSLICLPGCF</sequence>
<dbReference type="AlphaFoldDB" id="A0A5D2D4S5"/>
<reference evidence="2 3" key="1">
    <citation type="submission" date="2019-06" db="EMBL/GenBank/DDBJ databases">
        <title>WGS assembly of Gossypium darwinii.</title>
        <authorList>
            <person name="Chen Z.J."/>
            <person name="Sreedasyam A."/>
            <person name="Ando A."/>
            <person name="Song Q."/>
            <person name="De L."/>
            <person name="Hulse-Kemp A."/>
            <person name="Ding M."/>
            <person name="Ye W."/>
            <person name="Kirkbride R."/>
            <person name="Jenkins J."/>
            <person name="Plott C."/>
            <person name="Lovell J."/>
            <person name="Lin Y.-M."/>
            <person name="Vaughn R."/>
            <person name="Liu B."/>
            <person name="Li W."/>
            <person name="Simpson S."/>
            <person name="Scheffler B."/>
            <person name="Saski C."/>
            <person name="Grover C."/>
            <person name="Hu G."/>
            <person name="Conover J."/>
            <person name="Carlson J."/>
            <person name="Shu S."/>
            <person name="Boston L."/>
            <person name="Williams M."/>
            <person name="Peterson D."/>
            <person name="Mcgee K."/>
            <person name="Jones D."/>
            <person name="Wendel J."/>
            <person name="Stelly D."/>
            <person name="Grimwood J."/>
            <person name="Schmutz J."/>
        </authorList>
    </citation>
    <scope>NUCLEOTIDE SEQUENCE [LARGE SCALE GENOMIC DNA]</scope>
    <source>
        <strain evidence="2">1808015.09</strain>
    </source>
</reference>